<dbReference type="PANTHER" id="PTHR34979">
    <property type="entry name" value="INNER MEMBRANE PROTEIN YGAZ"/>
    <property type="match status" value="1"/>
</dbReference>
<keyword evidence="6 8" id="KW-1133">Transmembrane helix</keyword>
<evidence type="ECO:0000256" key="2">
    <source>
        <dbReference type="ARBA" id="ARBA00010735"/>
    </source>
</evidence>
<comment type="caution">
    <text evidence="9">The sequence shown here is derived from an EMBL/GenBank/DDBJ whole genome shotgun (WGS) entry which is preliminary data.</text>
</comment>
<keyword evidence="3" id="KW-0813">Transport</keyword>
<feature type="transmembrane region" description="Helical" evidence="8">
    <location>
        <begin position="180"/>
        <end position="201"/>
    </location>
</feature>
<keyword evidence="10" id="KW-1185">Reference proteome</keyword>
<evidence type="ECO:0000256" key="5">
    <source>
        <dbReference type="ARBA" id="ARBA00022692"/>
    </source>
</evidence>
<sequence>MSTWREGAVNGIPIALGYLAVSFSFGILAKNAGLSAMDAVIMSGTSLTSAGQFAGLTLIATSAALMEVIFAQLIINSRYFLMSASLSQRIDPSTPISHRMIMAFGITDEVFGVSTAVKGTLSPFYTYGVMSVAIPGWMLGTFLGAYSGDILPGNMVSALSIALYGMLIAVIIPPAKGDKVLSGIILISMVGSLLFSVIPLLQMISSGVKIIVLTFLIAGIAAYLFPVKEETEHE</sequence>
<dbReference type="OrthoDB" id="3177005at2"/>
<evidence type="ECO:0000256" key="7">
    <source>
        <dbReference type="ARBA" id="ARBA00023136"/>
    </source>
</evidence>
<evidence type="ECO:0000313" key="10">
    <source>
        <dbReference type="Proteomes" id="UP000270219"/>
    </source>
</evidence>
<dbReference type="Pfam" id="PF03591">
    <property type="entry name" value="AzlC"/>
    <property type="match status" value="1"/>
</dbReference>
<comment type="similarity">
    <text evidence="2">Belongs to the AzlC family.</text>
</comment>
<keyword evidence="4" id="KW-1003">Cell membrane</keyword>
<dbReference type="Proteomes" id="UP000270219">
    <property type="component" value="Unassembled WGS sequence"/>
</dbReference>
<evidence type="ECO:0000313" key="9">
    <source>
        <dbReference type="EMBL" id="RLL45476.1"/>
    </source>
</evidence>
<keyword evidence="5 8" id="KW-0812">Transmembrane</keyword>
<evidence type="ECO:0000256" key="8">
    <source>
        <dbReference type="SAM" id="Phobius"/>
    </source>
</evidence>
<gene>
    <name evidence="9" type="ORF">D8M04_11555</name>
</gene>
<evidence type="ECO:0000256" key="4">
    <source>
        <dbReference type="ARBA" id="ARBA00022475"/>
    </source>
</evidence>
<reference evidence="9 10" key="1">
    <citation type="submission" date="2018-10" db="EMBL/GenBank/DDBJ databases">
        <title>Oceanobacillus sp. YLB-02 draft genome.</title>
        <authorList>
            <person name="Yu L."/>
        </authorList>
    </citation>
    <scope>NUCLEOTIDE SEQUENCE [LARGE SCALE GENOMIC DNA]</scope>
    <source>
        <strain evidence="9 10">YLB-02</strain>
    </source>
</reference>
<feature type="transmembrane region" description="Helical" evidence="8">
    <location>
        <begin position="53"/>
        <end position="75"/>
    </location>
</feature>
<comment type="subcellular location">
    <subcellularLocation>
        <location evidence="1">Cell membrane</location>
        <topology evidence="1">Multi-pass membrane protein</topology>
    </subcellularLocation>
</comment>
<dbReference type="PANTHER" id="PTHR34979:SF1">
    <property type="entry name" value="INNER MEMBRANE PROTEIN YGAZ"/>
    <property type="match status" value="1"/>
</dbReference>
<accession>A0A498D7P8</accession>
<evidence type="ECO:0000256" key="1">
    <source>
        <dbReference type="ARBA" id="ARBA00004651"/>
    </source>
</evidence>
<name>A0A498D7P8_9BACI</name>
<feature type="transmembrane region" description="Helical" evidence="8">
    <location>
        <begin position="155"/>
        <end position="174"/>
    </location>
</feature>
<dbReference type="GO" id="GO:0005886">
    <property type="term" value="C:plasma membrane"/>
    <property type="evidence" value="ECO:0007669"/>
    <property type="project" value="UniProtKB-SubCell"/>
</dbReference>
<feature type="transmembrane region" description="Helical" evidence="8">
    <location>
        <begin position="208"/>
        <end position="225"/>
    </location>
</feature>
<feature type="transmembrane region" description="Helical" evidence="8">
    <location>
        <begin position="12"/>
        <end position="32"/>
    </location>
</feature>
<dbReference type="EMBL" id="RCHR01000003">
    <property type="protein sequence ID" value="RLL45476.1"/>
    <property type="molecule type" value="Genomic_DNA"/>
</dbReference>
<organism evidence="9 10">
    <name type="scientific">Oceanobacillus piezotolerans</name>
    <dbReference type="NCBI Taxonomy" id="2448030"/>
    <lineage>
        <taxon>Bacteria</taxon>
        <taxon>Bacillati</taxon>
        <taxon>Bacillota</taxon>
        <taxon>Bacilli</taxon>
        <taxon>Bacillales</taxon>
        <taxon>Bacillaceae</taxon>
        <taxon>Oceanobacillus</taxon>
    </lineage>
</organism>
<evidence type="ECO:0000256" key="6">
    <source>
        <dbReference type="ARBA" id="ARBA00022989"/>
    </source>
</evidence>
<protein>
    <submittedName>
        <fullName evidence="9">Branched-chain amino acid ABC transporter permease</fullName>
    </submittedName>
</protein>
<proteinExistence type="inferred from homology"/>
<feature type="transmembrane region" description="Helical" evidence="8">
    <location>
        <begin position="124"/>
        <end position="143"/>
    </location>
</feature>
<dbReference type="GO" id="GO:1903785">
    <property type="term" value="P:L-valine transmembrane transport"/>
    <property type="evidence" value="ECO:0007669"/>
    <property type="project" value="TreeGrafter"/>
</dbReference>
<evidence type="ECO:0000256" key="3">
    <source>
        <dbReference type="ARBA" id="ARBA00022448"/>
    </source>
</evidence>
<dbReference type="RefSeq" id="WP_121523062.1">
    <property type="nucleotide sequence ID" value="NZ_RCHR01000003.1"/>
</dbReference>
<dbReference type="InterPro" id="IPR011606">
    <property type="entry name" value="Brnchd-chn_aa_trnsp_permease"/>
</dbReference>
<keyword evidence="7 8" id="KW-0472">Membrane</keyword>
<dbReference type="AlphaFoldDB" id="A0A498D7P8"/>